<dbReference type="Pfam" id="PF04002">
    <property type="entry name" value="RadC"/>
    <property type="match status" value="1"/>
</dbReference>
<keyword evidence="3" id="KW-0378">Hydrolase</keyword>
<dbReference type="InterPro" id="IPR025657">
    <property type="entry name" value="RadC_JAB"/>
</dbReference>
<dbReference type="PROSITE" id="PS50249">
    <property type="entry name" value="MPN"/>
    <property type="match status" value="1"/>
</dbReference>
<keyword evidence="9" id="KW-1185">Reference proteome</keyword>
<dbReference type="PANTHER" id="PTHR30471:SF3">
    <property type="entry name" value="UPF0758 PROTEIN YEES-RELATED"/>
    <property type="match status" value="1"/>
</dbReference>
<comment type="similarity">
    <text evidence="6">Belongs to the UPF0758 family.</text>
</comment>
<evidence type="ECO:0000313" key="9">
    <source>
        <dbReference type="Proteomes" id="UP000244956"/>
    </source>
</evidence>
<keyword evidence="4" id="KW-0862">Zinc</keyword>
<proteinExistence type="inferred from homology"/>
<evidence type="ECO:0000259" key="7">
    <source>
        <dbReference type="PROSITE" id="PS50249"/>
    </source>
</evidence>
<evidence type="ECO:0000256" key="5">
    <source>
        <dbReference type="ARBA" id="ARBA00023049"/>
    </source>
</evidence>
<dbReference type="GO" id="GO:0046872">
    <property type="term" value="F:metal ion binding"/>
    <property type="evidence" value="ECO:0007669"/>
    <property type="project" value="UniProtKB-KW"/>
</dbReference>
<dbReference type="RefSeq" id="WP_109263447.1">
    <property type="nucleotide sequence ID" value="NZ_QEWP01000003.1"/>
</dbReference>
<feature type="domain" description="MPN" evidence="7">
    <location>
        <begin position="110"/>
        <end position="232"/>
    </location>
</feature>
<dbReference type="NCBIfam" id="TIGR00608">
    <property type="entry name" value="radc"/>
    <property type="match status" value="1"/>
</dbReference>
<evidence type="ECO:0000256" key="6">
    <source>
        <dbReference type="RuleBase" id="RU003797"/>
    </source>
</evidence>
<dbReference type="InterPro" id="IPR046778">
    <property type="entry name" value="UPF0758_N"/>
</dbReference>
<dbReference type="GO" id="GO:0008237">
    <property type="term" value="F:metallopeptidase activity"/>
    <property type="evidence" value="ECO:0007669"/>
    <property type="project" value="UniProtKB-KW"/>
</dbReference>
<dbReference type="NCBIfam" id="NF000642">
    <property type="entry name" value="PRK00024.1"/>
    <property type="match status" value="1"/>
</dbReference>
<dbReference type="Gene3D" id="3.40.140.10">
    <property type="entry name" value="Cytidine Deaminase, domain 2"/>
    <property type="match status" value="1"/>
</dbReference>
<gene>
    <name evidence="8" type="ORF">DDZ16_05600</name>
</gene>
<name>A0A2U2BBG8_9BACT</name>
<evidence type="ECO:0000256" key="4">
    <source>
        <dbReference type="ARBA" id="ARBA00022833"/>
    </source>
</evidence>
<dbReference type="Proteomes" id="UP000244956">
    <property type="component" value="Unassembled WGS sequence"/>
</dbReference>
<protein>
    <recommendedName>
        <fullName evidence="7">MPN domain-containing protein</fullName>
    </recommendedName>
</protein>
<dbReference type="GO" id="GO:0006508">
    <property type="term" value="P:proteolysis"/>
    <property type="evidence" value="ECO:0007669"/>
    <property type="project" value="UniProtKB-KW"/>
</dbReference>
<dbReference type="CDD" id="cd08071">
    <property type="entry name" value="MPN_DUF2466"/>
    <property type="match status" value="1"/>
</dbReference>
<keyword evidence="5" id="KW-0482">Metalloprotease</keyword>
<dbReference type="PROSITE" id="PS01302">
    <property type="entry name" value="UPF0758"/>
    <property type="match status" value="1"/>
</dbReference>
<evidence type="ECO:0000256" key="3">
    <source>
        <dbReference type="ARBA" id="ARBA00022801"/>
    </source>
</evidence>
<accession>A0A2U2BBG8</accession>
<dbReference type="InterPro" id="IPR037518">
    <property type="entry name" value="MPN"/>
</dbReference>
<organism evidence="8 9">
    <name type="scientific">Marinilabilia rubra</name>
    <dbReference type="NCBI Taxonomy" id="2162893"/>
    <lineage>
        <taxon>Bacteria</taxon>
        <taxon>Pseudomonadati</taxon>
        <taxon>Bacteroidota</taxon>
        <taxon>Bacteroidia</taxon>
        <taxon>Marinilabiliales</taxon>
        <taxon>Marinilabiliaceae</taxon>
        <taxon>Marinilabilia</taxon>
    </lineage>
</organism>
<dbReference type="OrthoDB" id="9804482at2"/>
<dbReference type="EMBL" id="QEWP01000003">
    <property type="protein sequence ID" value="PWE00408.1"/>
    <property type="molecule type" value="Genomic_DNA"/>
</dbReference>
<dbReference type="InterPro" id="IPR020891">
    <property type="entry name" value="UPF0758_CS"/>
</dbReference>
<dbReference type="InterPro" id="IPR001405">
    <property type="entry name" value="UPF0758"/>
</dbReference>
<dbReference type="AlphaFoldDB" id="A0A2U2BBG8"/>
<evidence type="ECO:0000256" key="1">
    <source>
        <dbReference type="ARBA" id="ARBA00022670"/>
    </source>
</evidence>
<dbReference type="PANTHER" id="PTHR30471">
    <property type="entry name" value="DNA REPAIR PROTEIN RADC"/>
    <property type="match status" value="1"/>
</dbReference>
<reference evidence="8 9" key="1">
    <citation type="submission" date="2018-05" db="EMBL/GenBank/DDBJ databases">
        <title>Marinilabilia rubrum sp. nov., isolated from saltern sediment.</title>
        <authorList>
            <person name="Zhang R."/>
        </authorList>
    </citation>
    <scope>NUCLEOTIDE SEQUENCE [LARGE SCALE GENOMIC DNA]</scope>
    <source>
        <strain evidence="8 9">WTE16</strain>
    </source>
</reference>
<keyword evidence="2" id="KW-0479">Metal-binding</keyword>
<evidence type="ECO:0000313" key="8">
    <source>
        <dbReference type="EMBL" id="PWE00408.1"/>
    </source>
</evidence>
<keyword evidence="1" id="KW-0645">Protease</keyword>
<dbReference type="Pfam" id="PF20582">
    <property type="entry name" value="UPF0758_N"/>
    <property type="match status" value="1"/>
</dbReference>
<sequence>MEDYQKRSIRQWAIEDRPREKLIQKGIGSLSNAELLAILIGSGSQKESAVDLSRKILHDAHNNLNELGKATIESLQKGYHGVGEAKAITIVAALELGRRRQLSSPVERPQIRKSEDVFALMHPTLADLPHEEFWILILNQANKVINRFNTSKGGIAGTVIDVRLIMEKALYQHASSLILCHNHPSGNRKPSQADISITKKLTEAGKILDIQVLDHLIVAENHYFSFADEGMM</sequence>
<comment type="caution">
    <text evidence="8">The sequence shown here is derived from an EMBL/GenBank/DDBJ whole genome shotgun (WGS) entry which is preliminary data.</text>
</comment>
<evidence type="ECO:0000256" key="2">
    <source>
        <dbReference type="ARBA" id="ARBA00022723"/>
    </source>
</evidence>